<comment type="caution">
    <text evidence="1">The sequence shown here is derived from an EMBL/GenBank/DDBJ whole genome shotgun (WGS) entry which is preliminary data.</text>
</comment>
<dbReference type="GO" id="GO:0003676">
    <property type="term" value="F:nucleic acid binding"/>
    <property type="evidence" value="ECO:0007669"/>
    <property type="project" value="InterPro"/>
</dbReference>
<dbReference type="EMBL" id="AVOT02022702">
    <property type="protein sequence ID" value="MBW0512272.1"/>
    <property type="molecule type" value="Genomic_DNA"/>
</dbReference>
<dbReference type="AlphaFoldDB" id="A0A9Q3E214"/>
<dbReference type="InterPro" id="IPR036397">
    <property type="entry name" value="RNaseH_sf"/>
</dbReference>
<accession>A0A9Q3E214</accession>
<proteinExistence type="predicted"/>
<gene>
    <name evidence="1" type="ORF">O181_051987</name>
</gene>
<organism evidence="1 2">
    <name type="scientific">Austropuccinia psidii MF-1</name>
    <dbReference type="NCBI Taxonomy" id="1389203"/>
    <lineage>
        <taxon>Eukaryota</taxon>
        <taxon>Fungi</taxon>
        <taxon>Dikarya</taxon>
        <taxon>Basidiomycota</taxon>
        <taxon>Pucciniomycotina</taxon>
        <taxon>Pucciniomycetes</taxon>
        <taxon>Pucciniales</taxon>
        <taxon>Sphaerophragmiaceae</taxon>
        <taxon>Austropuccinia</taxon>
    </lineage>
</organism>
<dbReference type="Proteomes" id="UP000765509">
    <property type="component" value="Unassembled WGS sequence"/>
</dbReference>
<name>A0A9Q3E214_9BASI</name>
<dbReference type="Gene3D" id="3.30.420.10">
    <property type="entry name" value="Ribonuclease H-like superfamily/Ribonuclease H"/>
    <property type="match status" value="1"/>
</dbReference>
<evidence type="ECO:0000313" key="1">
    <source>
        <dbReference type="EMBL" id="MBW0512272.1"/>
    </source>
</evidence>
<protein>
    <submittedName>
        <fullName evidence="1">Uncharacterized protein</fullName>
    </submittedName>
</protein>
<sequence length="115" mass="13433">MNKTLEDMIRRVCAYGLEFEDYNGFTHDWCTLIPELELSYRTSIHALTRNNPAMLEKGWSSQLPVDTLKKDSVDIHTTASSFKLFLDKMRNHANESMTDAFEYAKEKWDKSHKTP</sequence>
<reference evidence="1" key="1">
    <citation type="submission" date="2021-03" db="EMBL/GenBank/DDBJ databases">
        <title>Draft genome sequence of rust myrtle Austropuccinia psidii MF-1, a brazilian biotype.</title>
        <authorList>
            <person name="Quecine M.C."/>
            <person name="Pachon D.M.R."/>
            <person name="Bonatelli M.L."/>
            <person name="Correr F.H."/>
            <person name="Franceschini L.M."/>
            <person name="Leite T.F."/>
            <person name="Margarido G.R.A."/>
            <person name="Almeida C.A."/>
            <person name="Ferrarezi J.A."/>
            <person name="Labate C.A."/>
        </authorList>
    </citation>
    <scope>NUCLEOTIDE SEQUENCE</scope>
    <source>
        <strain evidence="1">MF-1</strain>
    </source>
</reference>
<keyword evidence="2" id="KW-1185">Reference proteome</keyword>
<evidence type="ECO:0000313" key="2">
    <source>
        <dbReference type="Proteomes" id="UP000765509"/>
    </source>
</evidence>